<organism evidence="1 2">
    <name type="scientific">Bacillus cereus</name>
    <dbReference type="NCBI Taxonomy" id="1396"/>
    <lineage>
        <taxon>Bacteria</taxon>
        <taxon>Bacillati</taxon>
        <taxon>Bacillota</taxon>
        <taxon>Bacilli</taxon>
        <taxon>Bacillales</taxon>
        <taxon>Bacillaceae</taxon>
        <taxon>Bacillus</taxon>
        <taxon>Bacillus cereus group</taxon>
    </lineage>
</organism>
<feature type="non-terminal residue" evidence="1">
    <location>
        <position position="1"/>
    </location>
</feature>
<gene>
    <name evidence="1" type="ORF">FC695_43190</name>
</gene>
<protein>
    <submittedName>
        <fullName evidence="1">DNA mismatch repair protein MutT</fullName>
    </submittedName>
</protein>
<dbReference type="AlphaFoldDB" id="A0A9X8ZZW1"/>
<sequence>PINTALKLPMQTWFKERFPLFFETGTFEIQRVWDNELNKQISMTITHT</sequence>
<evidence type="ECO:0000313" key="1">
    <source>
        <dbReference type="EMBL" id="TKI81035.1"/>
    </source>
</evidence>
<proteinExistence type="predicted"/>
<reference evidence="1 2" key="1">
    <citation type="journal article" date="2019" name="Environ. Microbiol.">
        <title>An active ?-lactamase is a part of an orchestrated cell wall stress resistance network of Bacillus subtilis and related rhizosphere species.</title>
        <authorList>
            <person name="Bucher T."/>
            <person name="Keren-Paz A."/>
            <person name="Hausser J."/>
            <person name="Olender T."/>
            <person name="Cytryn E."/>
            <person name="Kolodkin-Gal I."/>
        </authorList>
    </citation>
    <scope>NUCLEOTIDE SEQUENCE [LARGE SCALE GENOMIC DNA]</scope>
    <source>
        <strain evidence="1 2">I32</strain>
    </source>
</reference>
<accession>A0A9X8ZZW1</accession>
<name>A0A9X8ZZW1_BACCE</name>
<evidence type="ECO:0000313" key="2">
    <source>
        <dbReference type="Proteomes" id="UP000308444"/>
    </source>
</evidence>
<dbReference type="Proteomes" id="UP000308444">
    <property type="component" value="Unassembled WGS sequence"/>
</dbReference>
<comment type="caution">
    <text evidence="1">The sequence shown here is derived from an EMBL/GenBank/DDBJ whole genome shotgun (WGS) entry which is preliminary data.</text>
</comment>
<dbReference type="EMBL" id="SZOH01005102">
    <property type="protein sequence ID" value="TKI81035.1"/>
    <property type="molecule type" value="Genomic_DNA"/>
</dbReference>